<dbReference type="FunFam" id="1.10.287.950:FF:000001">
    <property type="entry name" value="Methyl-accepting chemotaxis sensory transducer"/>
    <property type="match status" value="1"/>
</dbReference>
<proteinExistence type="inferred from homology"/>
<dbReference type="CDD" id="cd11386">
    <property type="entry name" value="MCP_signal"/>
    <property type="match status" value="1"/>
</dbReference>
<dbReference type="Pfam" id="PF00672">
    <property type="entry name" value="HAMP"/>
    <property type="match status" value="1"/>
</dbReference>
<organism evidence="9 10">
    <name type="scientific">Pusillimonas noertemannii</name>
    <dbReference type="NCBI Taxonomy" id="305977"/>
    <lineage>
        <taxon>Bacteria</taxon>
        <taxon>Pseudomonadati</taxon>
        <taxon>Pseudomonadota</taxon>
        <taxon>Betaproteobacteria</taxon>
        <taxon>Burkholderiales</taxon>
        <taxon>Alcaligenaceae</taxon>
        <taxon>Pusillimonas</taxon>
    </lineage>
</organism>
<evidence type="ECO:0000256" key="1">
    <source>
        <dbReference type="ARBA" id="ARBA00004370"/>
    </source>
</evidence>
<dbReference type="GO" id="GO:0005886">
    <property type="term" value="C:plasma membrane"/>
    <property type="evidence" value="ECO:0007669"/>
    <property type="project" value="TreeGrafter"/>
</dbReference>
<keyword evidence="10" id="KW-1185">Reference proteome</keyword>
<feature type="domain" description="HAMP" evidence="8">
    <location>
        <begin position="217"/>
        <end position="269"/>
    </location>
</feature>
<evidence type="ECO:0000259" key="7">
    <source>
        <dbReference type="PROSITE" id="PS50111"/>
    </source>
</evidence>
<name>A0A2U1CI74_9BURK</name>
<dbReference type="SUPFAM" id="SSF58104">
    <property type="entry name" value="Methyl-accepting chemotaxis protein (MCP) signaling domain"/>
    <property type="match status" value="1"/>
</dbReference>
<sequence length="543" mass="57996">MHIRRHPVNKLNIGTRLAFGFLLLLLLLALLAGIGLWRIQGSSAMAEEVIGSRFAAERTIAEWNRATSLNAVRTIAAGKIDDPYVRHDIEQAMEKTSADIQRLQEQLSAQLVDPGARELFQAVLQRRTEYRDRRDAAFQARLAGDYRAANEFFESELGPLLDAYTGSVNDLLLYERKLIDSRAAELYANNDAGLKMLIGLAIAALLAGLFMALSITRSITGPLRRSVALAATVSSRDLTATIDVRGRDETSRLQQALKQMNDSLRDVVRDVRSGAESIASAASQIAAGNVDLSSRTEQQASSLAETAATMEQLTTTVKQNADHAEVARGLADTAAQVAVKSGEVVAKVVGTMGQINDSSRQVVDIIGVIDTIAFQTNILALNAAVEAARAGEQGRGFAVVAGEVRALAQRSAVAAQEIKSLIGTSVTRAQEGNKLASEAGERMSETVASIRRVTDIMNEITEASREQSVGIDQVNQAVSEMDQATQQNAALVEEAAAAAASLQEQSSRLASLVATFKIDQGEEQAPSAAAVPLASPVRLALSH</sequence>
<dbReference type="InterPro" id="IPR003660">
    <property type="entry name" value="HAMP_dom"/>
</dbReference>
<dbReference type="SMART" id="SM00304">
    <property type="entry name" value="HAMP"/>
    <property type="match status" value="1"/>
</dbReference>
<dbReference type="SMART" id="SM00283">
    <property type="entry name" value="MA"/>
    <property type="match status" value="1"/>
</dbReference>
<dbReference type="CDD" id="cd06225">
    <property type="entry name" value="HAMP"/>
    <property type="match status" value="1"/>
</dbReference>
<comment type="subcellular location">
    <subcellularLocation>
        <location evidence="1">Membrane</location>
    </subcellularLocation>
</comment>
<keyword evidence="6" id="KW-0812">Transmembrane</keyword>
<dbReference type="STRING" id="1231391.GCA_000308195_00660"/>
<dbReference type="InterPro" id="IPR051310">
    <property type="entry name" value="MCP_chemotaxis"/>
</dbReference>
<gene>
    <name evidence="9" type="ORF">C7440_3454</name>
</gene>
<evidence type="ECO:0000313" key="10">
    <source>
        <dbReference type="Proteomes" id="UP000246145"/>
    </source>
</evidence>
<protein>
    <submittedName>
        <fullName evidence="9">Methyl-accepting chemotaxis protein</fullName>
    </submittedName>
</protein>
<keyword evidence="5" id="KW-0175">Coiled coil</keyword>
<dbReference type="PANTHER" id="PTHR43531">
    <property type="entry name" value="PROTEIN ICFG"/>
    <property type="match status" value="1"/>
</dbReference>
<dbReference type="Proteomes" id="UP000246145">
    <property type="component" value="Unassembled WGS sequence"/>
</dbReference>
<keyword evidence="6" id="KW-0472">Membrane</keyword>
<dbReference type="GO" id="GO:0004888">
    <property type="term" value="F:transmembrane signaling receptor activity"/>
    <property type="evidence" value="ECO:0007669"/>
    <property type="project" value="TreeGrafter"/>
</dbReference>
<evidence type="ECO:0000313" key="9">
    <source>
        <dbReference type="EMBL" id="PVY60660.1"/>
    </source>
</evidence>
<dbReference type="InterPro" id="IPR024478">
    <property type="entry name" value="HlyB_4HB_MCP"/>
</dbReference>
<evidence type="ECO:0000256" key="5">
    <source>
        <dbReference type="SAM" id="Coils"/>
    </source>
</evidence>
<dbReference type="PROSITE" id="PS50885">
    <property type="entry name" value="HAMP"/>
    <property type="match status" value="1"/>
</dbReference>
<dbReference type="Pfam" id="PF12729">
    <property type="entry name" value="4HB_MCP_1"/>
    <property type="match status" value="1"/>
</dbReference>
<comment type="caution">
    <text evidence="9">The sequence shown here is derived from an EMBL/GenBank/DDBJ whole genome shotgun (WGS) entry which is preliminary data.</text>
</comment>
<dbReference type="InterPro" id="IPR004089">
    <property type="entry name" value="MCPsignal_dom"/>
</dbReference>
<dbReference type="AlphaFoldDB" id="A0A2U1CI74"/>
<dbReference type="GO" id="GO:0007165">
    <property type="term" value="P:signal transduction"/>
    <property type="evidence" value="ECO:0007669"/>
    <property type="project" value="UniProtKB-KW"/>
</dbReference>
<evidence type="ECO:0000259" key="8">
    <source>
        <dbReference type="PROSITE" id="PS50885"/>
    </source>
</evidence>
<dbReference type="Gene3D" id="1.10.287.950">
    <property type="entry name" value="Methyl-accepting chemotaxis protein"/>
    <property type="match status" value="1"/>
</dbReference>
<evidence type="ECO:0000256" key="4">
    <source>
        <dbReference type="PROSITE-ProRule" id="PRU00284"/>
    </source>
</evidence>
<comment type="similarity">
    <text evidence="3">Belongs to the methyl-accepting chemotaxis (MCP) protein family.</text>
</comment>
<accession>A0A2U1CI74</accession>
<evidence type="ECO:0000256" key="3">
    <source>
        <dbReference type="ARBA" id="ARBA00029447"/>
    </source>
</evidence>
<feature type="coiled-coil region" evidence="5">
    <location>
        <begin position="86"/>
        <end position="113"/>
    </location>
</feature>
<feature type="transmembrane region" description="Helical" evidence="6">
    <location>
        <begin position="196"/>
        <end position="215"/>
    </location>
</feature>
<evidence type="ECO:0000256" key="6">
    <source>
        <dbReference type="SAM" id="Phobius"/>
    </source>
</evidence>
<dbReference type="PANTHER" id="PTHR43531:SF14">
    <property type="entry name" value="METHYL-ACCEPTING CHEMOTAXIS PROTEIN I-RELATED"/>
    <property type="match status" value="1"/>
</dbReference>
<dbReference type="EMBL" id="QEKO01000007">
    <property type="protein sequence ID" value="PVY60660.1"/>
    <property type="molecule type" value="Genomic_DNA"/>
</dbReference>
<evidence type="ECO:0000256" key="2">
    <source>
        <dbReference type="ARBA" id="ARBA00022481"/>
    </source>
</evidence>
<dbReference type="GO" id="GO:0006935">
    <property type="term" value="P:chemotaxis"/>
    <property type="evidence" value="ECO:0007669"/>
    <property type="project" value="TreeGrafter"/>
</dbReference>
<dbReference type="Pfam" id="PF00015">
    <property type="entry name" value="MCPsignal"/>
    <property type="match status" value="1"/>
</dbReference>
<dbReference type="CDD" id="cd19411">
    <property type="entry name" value="MCP2201-like_sensor"/>
    <property type="match status" value="1"/>
</dbReference>
<dbReference type="PROSITE" id="PS50111">
    <property type="entry name" value="CHEMOTAXIS_TRANSDUC_2"/>
    <property type="match status" value="1"/>
</dbReference>
<dbReference type="InterPro" id="IPR047347">
    <property type="entry name" value="YvaQ-like_sensor"/>
</dbReference>
<keyword evidence="2" id="KW-0488">Methylation</keyword>
<reference evidence="9 10" key="1">
    <citation type="submission" date="2018-04" db="EMBL/GenBank/DDBJ databases">
        <title>Genomic Encyclopedia of Type Strains, Phase IV (KMG-IV): sequencing the most valuable type-strain genomes for metagenomic binning, comparative biology and taxonomic classification.</title>
        <authorList>
            <person name="Goeker M."/>
        </authorList>
    </citation>
    <scope>NUCLEOTIDE SEQUENCE [LARGE SCALE GENOMIC DNA]</scope>
    <source>
        <strain evidence="9 10">DSM 10065</strain>
    </source>
</reference>
<keyword evidence="6" id="KW-1133">Transmembrane helix</keyword>
<feature type="coiled-coil region" evidence="5">
    <location>
        <begin position="474"/>
        <end position="501"/>
    </location>
</feature>
<feature type="domain" description="Methyl-accepting transducer" evidence="7">
    <location>
        <begin position="274"/>
        <end position="503"/>
    </location>
</feature>
<keyword evidence="4" id="KW-0807">Transducer</keyword>